<dbReference type="InterPro" id="IPR052340">
    <property type="entry name" value="RNase_Y/CdgJ"/>
</dbReference>
<organism evidence="2 5">
    <name type="scientific">Pseudoduganella plicata</name>
    <dbReference type="NCBI Taxonomy" id="321984"/>
    <lineage>
        <taxon>Bacteria</taxon>
        <taxon>Pseudomonadati</taxon>
        <taxon>Pseudomonadota</taxon>
        <taxon>Betaproteobacteria</taxon>
        <taxon>Burkholderiales</taxon>
        <taxon>Oxalobacteraceae</taxon>
        <taxon>Telluria group</taxon>
        <taxon>Pseudoduganella</taxon>
    </lineage>
</organism>
<reference evidence="2" key="3">
    <citation type="submission" date="2022-12" db="EMBL/GenBank/DDBJ databases">
        <authorList>
            <person name="Sun Q."/>
            <person name="Kim S."/>
        </authorList>
    </citation>
    <scope>NUCLEOTIDE SEQUENCE</scope>
    <source>
        <strain evidence="2">KCTC 12344</strain>
    </source>
</reference>
<feature type="domain" description="HDOD" evidence="1">
    <location>
        <begin position="17"/>
        <end position="211"/>
    </location>
</feature>
<reference evidence="2" key="1">
    <citation type="journal article" date="2014" name="Int. J. Syst. Evol. Microbiol.">
        <title>Complete genome sequence of Corynebacterium casei LMG S-19264T (=DSM 44701T), isolated from a smear-ripened cheese.</title>
        <authorList>
            <consortium name="US DOE Joint Genome Institute (JGI-PGF)"/>
            <person name="Walter F."/>
            <person name="Albersmeier A."/>
            <person name="Kalinowski J."/>
            <person name="Ruckert C."/>
        </authorList>
    </citation>
    <scope>NUCLEOTIDE SEQUENCE</scope>
    <source>
        <strain evidence="2">KCTC 12344</strain>
    </source>
</reference>
<evidence type="ECO:0000313" key="4">
    <source>
        <dbReference type="Proteomes" id="UP000294359"/>
    </source>
</evidence>
<name>A0A4P7BEV7_9BURK</name>
<dbReference type="SUPFAM" id="SSF109604">
    <property type="entry name" value="HD-domain/PDEase-like"/>
    <property type="match status" value="1"/>
</dbReference>
<dbReference type="PROSITE" id="PS51833">
    <property type="entry name" value="HDOD"/>
    <property type="match status" value="1"/>
</dbReference>
<dbReference type="EMBL" id="BMWW01000001">
    <property type="protein sequence ID" value="GGY72605.1"/>
    <property type="molecule type" value="Genomic_DNA"/>
</dbReference>
<dbReference type="Pfam" id="PF08668">
    <property type="entry name" value="HDOD"/>
    <property type="match status" value="1"/>
</dbReference>
<dbReference type="SMART" id="SM00471">
    <property type="entry name" value="HDc"/>
    <property type="match status" value="1"/>
</dbReference>
<keyword evidence="4" id="KW-1185">Reference proteome</keyword>
<gene>
    <name evidence="3" type="ORF">E1742_11955</name>
    <name evidence="2" type="ORF">GCM10007388_00790</name>
</gene>
<protein>
    <submittedName>
        <fullName evidence="3">HDOD domain-containing protein</fullName>
    </submittedName>
</protein>
<evidence type="ECO:0000313" key="3">
    <source>
        <dbReference type="EMBL" id="QBQ36800.1"/>
    </source>
</evidence>
<reference evidence="3 4" key="2">
    <citation type="submission" date="2019-03" db="EMBL/GenBank/DDBJ databases">
        <title>Draft Genome Sequences of Six Type Strains of the Genus Massilia.</title>
        <authorList>
            <person name="Miess H."/>
            <person name="Frediansyhah A."/>
            <person name="Gross H."/>
        </authorList>
    </citation>
    <scope>NUCLEOTIDE SEQUENCE [LARGE SCALE GENOMIC DNA]</scope>
    <source>
        <strain evidence="3 4">DSM 17505</strain>
    </source>
</reference>
<dbReference type="EMBL" id="CP038026">
    <property type="protein sequence ID" value="QBQ36800.1"/>
    <property type="molecule type" value="Genomic_DNA"/>
</dbReference>
<dbReference type="InterPro" id="IPR006675">
    <property type="entry name" value="HDIG_dom"/>
</dbReference>
<evidence type="ECO:0000313" key="5">
    <source>
        <dbReference type="Proteomes" id="UP000619512"/>
    </source>
</evidence>
<dbReference type="NCBIfam" id="TIGR00277">
    <property type="entry name" value="HDIG"/>
    <property type="match status" value="1"/>
</dbReference>
<dbReference type="Proteomes" id="UP000294359">
    <property type="component" value="Chromosome"/>
</dbReference>
<dbReference type="AlphaFoldDB" id="A0A4P7BEV7"/>
<sequence>MTHVLTYDEIVHGLDDLPALPAAVLDLLRSVDEDDIDLAVLAQKVSYDPALTAKALRLANSSLYGLQVKITTVRQAITYLGFQATRNLIKAVAITRCFAGRSCAGFNHEAFWRHAIASAICAKALARHMRFHQDYAFTAGLLHDIGRLVLVSCFPRHYEAVLAWRASHDSALLEAERAVLDIDHVEAGLALAEHWRFSDTMRLAIGGHHTPEQAGASILATIVHVADAIAHALDLAQVDDELVPPLSEAAWYRLRLDDAACHRLFREVELQYEEIAAVLLP</sequence>
<dbReference type="PANTHER" id="PTHR33525">
    <property type="match status" value="1"/>
</dbReference>
<dbReference type="PANTHER" id="PTHR33525:SF3">
    <property type="entry name" value="RIBONUCLEASE Y"/>
    <property type="match status" value="1"/>
</dbReference>
<dbReference type="Gene3D" id="1.10.3210.10">
    <property type="entry name" value="Hypothetical protein af1432"/>
    <property type="match status" value="1"/>
</dbReference>
<evidence type="ECO:0000313" key="2">
    <source>
        <dbReference type="EMBL" id="GGY72605.1"/>
    </source>
</evidence>
<dbReference type="InterPro" id="IPR003607">
    <property type="entry name" value="HD/PDEase_dom"/>
</dbReference>
<proteinExistence type="predicted"/>
<dbReference type="OrthoDB" id="9770715at2"/>
<dbReference type="InterPro" id="IPR013976">
    <property type="entry name" value="HDOD"/>
</dbReference>
<dbReference type="RefSeq" id="WP_134385079.1">
    <property type="nucleotide sequence ID" value="NZ_BMWW01000001.1"/>
</dbReference>
<accession>A0A4P7BEV7</accession>
<evidence type="ECO:0000259" key="1">
    <source>
        <dbReference type="PROSITE" id="PS51833"/>
    </source>
</evidence>
<dbReference type="Proteomes" id="UP000619512">
    <property type="component" value="Unassembled WGS sequence"/>
</dbReference>